<keyword evidence="5" id="KW-1185">Reference proteome</keyword>
<keyword evidence="2" id="KW-0378">Hydrolase</keyword>
<evidence type="ECO:0000256" key="2">
    <source>
        <dbReference type="ARBA" id="ARBA00022801"/>
    </source>
</evidence>
<dbReference type="RefSeq" id="WP_109359864.1">
    <property type="nucleotide sequence ID" value="NZ_QFRJ01000008.1"/>
</dbReference>
<organism evidence="4 5">
    <name type="scientific">Brumimicrobium oceani</name>
    <dbReference type="NCBI Taxonomy" id="2100725"/>
    <lineage>
        <taxon>Bacteria</taxon>
        <taxon>Pseudomonadati</taxon>
        <taxon>Bacteroidota</taxon>
        <taxon>Flavobacteriia</taxon>
        <taxon>Flavobacteriales</taxon>
        <taxon>Crocinitomicaceae</taxon>
        <taxon>Brumimicrobium</taxon>
    </lineage>
</organism>
<evidence type="ECO:0000313" key="5">
    <source>
        <dbReference type="Proteomes" id="UP000245370"/>
    </source>
</evidence>
<sequence length="490" mass="54284">MKITFVWIFCLIFINLSVAQQQNNVVQTAIDQFSDHSALQNAGISFMAFDLENDSIIAHFNHKTAIIPASTVKLFTTATAFEILGKDFKPKTKLYLTGKVDSAGVLNGDVIIRGFGDASLGSKYFYEEEEQGKFLADWINALKEKGVKKIDGKILADGSAFGYDGAPNGWSWSDMGNYYGAGASACALFDNMTRLHFSTPSSLNSPTKLDSMTPTIKNYQLLNQVTTHSSSSDKAYIYGTPFSYQRFAVGSIPRSKSNFEVKASIPDPELLLAQVFEKALILEDISIENPAEGLRSLMQKKENVELNYSDFDILLEHEGKSVSDIAYWTNMRSVNFFAEQLLSLVAFEKAGIESTDKSAEFVNNYWESRLGVKMMQTDGSGLSRTNAFSAEHFVKLLKYMHKSENFTAYEETLPVAGLSGTLRSVCRGQAAQGKLKAKSGTMNRIKSYAGYVDSSSGKKIAFAIIVNNDDLSNYQLVKKMEVVFNSMARY</sequence>
<dbReference type="InterPro" id="IPR000667">
    <property type="entry name" value="Peptidase_S13"/>
</dbReference>
<dbReference type="AlphaFoldDB" id="A0A2U2XBJ8"/>
<evidence type="ECO:0000256" key="1">
    <source>
        <dbReference type="ARBA" id="ARBA00006096"/>
    </source>
</evidence>
<keyword evidence="3" id="KW-0732">Signal</keyword>
<dbReference type="Gene3D" id="3.50.80.20">
    <property type="entry name" value="D-Ala-D-Ala carboxypeptidase C, peptidase S13"/>
    <property type="match status" value="1"/>
</dbReference>
<dbReference type="PRINTS" id="PR00922">
    <property type="entry name" value="DADACBPTASE3"/>
</dbReference>
<reference evidence="4 5" key="1">
    <citation type="submission" date="2018-05" db="EMBL/GenBank/DDBJ databases">
        <title>Brumimicrobium oceani sp. nov., isolated from coastal sediment.</title>
        <authorList>
            <person name="Kou Y."/>
        </authorList>
    </citation>
    <scope>NUCLEOTIDE SEQUENCE [LARGE SCALE GENOMIC DNA]</scope>
    <source>
        <strain evidence="4 5">C305</strain>
    </source>
</reference>
<reference evidence="4 5" key="2">
    <citation type="submission" date="2018-05" db="EMBL/GenBank/DDBJ databases">
        <authorList>
            <person name="Lanie J.A."/>
            <person name="Ng W.-L."/>
            <person name="Kazmierczak K.M."/>
            <person name="Andrzejewski T.M."/>
            <person name="Davidsen T.M."/>
            <person name="Wayne K.J."/>
            <person name="Tettelin H."/>
            <person name="Glass J.I."/>
            <person name="Rusch D."/>
            <person name="Podicherti R."/>
            <person name="Tsui H.-C.T."/>
            <person name="Winkler M.E."/>
        </authorList>
    </citation>
    <scope>NUCLEOTIDE SEQUENCE [LARGE SCALE GENOMIC DNA]</scope>
    <source>
        <strain evidence="4 5">C305</strain>
    </source>
</reference>
<name>A0A2U2XBJ8_9FLAO</name>
<dbReference type="OrthoDB" id="9802627at2"/>
<dbReference type="InterPro" id="IPR012338">
    <property type="entry name" value="Beta-lactam/transpept-like"/>
</dbReference>
<dbReference type="GO" id="GO:0006508">
    <property type="term" value="P:proteolysis"/>
    <property type="evidence" value="ECO:0007669"/>
    <property type="project" value="InterPro"/>
</dbReference>
<feature type="signal peptide" evidence="3">
    <location>
        <begin position="1"/>
        <end position="19"/>
    </location>
</feature>
<feature type="chain" id="PRO_5015459037" evidence="3">
    <location>
        <begin position="20"/>
        <end position="490"/>
    </location>
</feature>
<dbReference type="GO" id="GO:0000270">
    <property type="term" value="P:peptidoglycan metabolic process"/>
    <property type="evidence" value="ECO:0007669"/>
    <property type="project" value="TreeGrafter"/>
</dbReference>
<keyword evidence="4" id="KW-0121">Carboxypeptidase</keyword>
<dbReference type="NCBIfam" id="TIGR00666">
    <property type="entry name" value="PBP4"/>
    <property type="match status" value="1"/>
</dbReference>
<gene>
    <name evidence="4" type="primary">dacB</name>
    <name evidence="4" type="ORF">DIT68_11030</name>
</gene>
<dbReference type="Gene3D" id="3.40.710.10">
    <property type="entry name" value="DD-peptidase/beta-lactamase superfamily"/>
    <property type="match status" value="2"/>
</dbReference>
<dbReference type="EMBL" id="QFRJ01000008">
    <property type="protein sequence ID" value="PWH85162.1"/>
    <property type="molecule type" value="Genomic_DNA"/>
</dbReference>
<proteinExistence type="inferred from homology"/>
<dbReference type="Pfam" id="PF02113">
    <property type="entry name" value="Peptidase_S13"/>
    <property type="match status" value="1"/>
</dbReference>
<protein>
    <submittedName>
        <fullName evidence="4">D-alanyl-D-alanine carboxypeptidase/D-alanyl-D-alanine-endopeptidase</fullName>
    </submittedName>
</protein>
<accession>A0A2U2XBJ8</accession>
<evidence type="ECO:0000313" key="4">
    <source>
        <dbReference type="EMBL" id="PWH85162.1"/>
    </source>
</evidence>
<comment type="caution">
    <text evidence="4">The sequence shown here is derived from an EMBL/GenBank/DDBJ whole genome shotgun (WGS) entry which is preliminary data.</text>
</comment>
<dbReference type="SUPFAM" id="SSF56601">
    <property type="entry name" value="beta-lactamase/transpeptidase-like"/>
    <property type="match status" value="1"/>
</dbReference>
<dbReference type="PANTHER" id="PTHR30023:SF0">
    <property type="entry name" value="PENICILLIN-SENSITIVE CARBOXYPEPTIDASE A"/>
    <property type="match status" value="1"/>
</dbReference>
<dbReference type="Proteomes" id="UP000245370">
    <property type="component" value="Unassembled WGS sequence"/>
</dbReference>
<evidence type="ECO:0000256" key="3">
    <source>
        <dbReference type="SAM" id="SignalP"/>
    </source>
</evidence>
<dbReference type="GO" id="GO:0004185">
    <property type="term" value="F:serine-type carboxypeptidase activity"/>
    <property type="evidence" value="ECO:0007669"/>
    <property type="project" value="InterPro"/>
</dbReference>
<keyword evidence="4" id="KW-0645">Protease</keyword>
<comment type="similarity">
    <text evidence="1">Belongs to the peptidase S13 family.</text>
</comment>
<dbReference type="PANTHER" id="PTHR30023">
    <property type="entry name" value="D-ALANYL-D-ALANINE CARBOXYPEPTIDASE"/>
    <property type="match status" value="1"/>
</dbReference>